<feature type="compositionally biased region" description="Polar residues" evidence="1">
    <location>
        <begin position="256"/>
        <end position="265"/>
    </location>
</feature>
<feature type="region of interest" description="Disordered" evidence="1">
    <location>
        <begin position="1"/>
        <end position="23"/>
    </location>
</feature>
<evidence type="ECO:0000256" key="1">
    <source>
        <dbReference type="SAM" id="MobiDB-lite"/>
    </source>
</evidence>
<feature type="compositionally biased region" description="Polar residues" evidence="1">
    <location>
        <begin position="98"/>
        <end position="112"/>
    </location>
</feature>
<feature type="compositionally biased region" description="Polar residues" evidence="1">
    <location>
        <begin position="166"/>
        <end position="182"/>
    </location>
</feature>
<name>A0A1L9PSB1_ASPVE</name>
<feature type="compositionally biased region" description="Polar residues" evidence="1">
    <location>
        <begin position="61"/>
        <end position="83"/>
    </location>
</feature>
<dbReference type="RefSeq" id="XP_040670192.1">
    <property type="nucleotide sequence ID" value="XM_040816620.1"/>
</dbReference>
<dbReference type="VEuPathDB" id="FungiDB:ASPVEDRAFT_788952"/>
<keyword evidence="3" id="KW-1185">Reference proteome</keyword>
<evidence type="ECO:0000313" key="3">
    <source>
        <dbReference type="Proteomes" id="UP000184073"/>
    </source>
</evidence>
<feature type="compositionally biased region" description="Polar residues" evidence="1">
    <location>
        <begin position="1"/>
        <end position="10"/>
    </location>
</feature>
<evidence type="ECO:0000313" key="2">
    <source>
        <dbReference type="EMBL" id="OJJ04430.1"/>
    </source>
</evidence>
<reference evidence="3" key="1">
    <citation type="journal article" date="2017" name="Genome Biol.">
        <title>Comparative genomics reveals high biological diversity and specific adaptations in the industrially and medically important fungal genus Aspergillus.</title>
        <authorList>
            <person name="de Vries R.P."/>
            <person name="Riley R."/>
            <person name="Wiebenga A."/>
            <person name="Aguilar-Osorio G."/>
            <person name="Amillis S."/>
            <person name="Uchima C.A."/>
            <person name="Anderluh G."/>
            <person name="Asadollahi M."/>
            <person name="Askin M."/>
            <person name="Barry K."/>
            <person name="Battaglia E."/>
            <person name="Bayram O."/>
            <person name="Benocci T."/>
            <person name="Braus-Stromeyer S.A."/>
            <person name="Caldana C."/>
            <person name="Canovas D."/>
            <person name="Cerqueira G.C."/>
            <person name="Chen F."/>
            <person name="Chen W."/>
            <person name="Choi C."/>
            <person name="Clum A."/>
            <person name="Dos Santos R.A."/>
            <person name="Damasio A.R."/>
            <person name="Diallinas G."/>
            <person name="Emri T."/>
            <person name="Fekete E."/>
            <person name="Flipphi M."/>
            <person name="Freyberg S."/>
            <person name="Gallo A."/>
            <person name="Gournas C."/>
            <person name="Habgood R."/>
            <person name="Hainaut M."/>
            <person name="Harispe M.L."/>
            <person name="Henrissat B."/>
            <person name="Hilden K.S."/>
            <person name="Hope R."/>
            <person name="Hossain A."/>
            <person name="Karabika E."/>
            <person name="Karaffa L."/>
            <person name="Karanyi Z."/>
            <person name="Krasevec N."/>
            <person name="Kuo A."/>
            <person name="Kusch H."/>
            <person name="LaButti K."/>
            <person name="Lagendijk E.L."/>
            <person name="Lapidus A."/>
            <person name="Levasseur A."/>
            <person name="Lindquist E."/>
            <person name="Lipzen A."/>
            <person name="Logrieco A.F."/>
            <person name="MacCabe A."/>
            <person name="Maekelae M.R."/>
            <person name="Malavazi I."/>
            <person name="Melin P."/>
            <person name="Meyer V."/>
            <person name="Mielnichuk N."/>
            <person name="Miskei M."/>
            <person name="Molnar A.P."/>
            <person name="Mule G."/>
            <person name="Ngan C.Y."/>
            <person name="Orejas M."/>
            <person name="Orosz E."/>
            <person name="Ouedraogo J.P."/>
            <person name="Overkamp K.M."/>
            <person name="Park H.-S."/>
            <person name="Perrone G."/>
            <person name="Piumi F."/>
            <person name="Punt P.J."/>
            <person name="Ram A.F."/>
            <person name="Ramon A."/>
            <person name="Rauscher S."/>
            <person name="Record E."/>
            <person name="Riano-Pachon D.M."/>
            <person name="Robert V."/>
            <person name="Roehrig J."/>
            <person name="Ruller R."/>
            <person name="Salamov A."/>
            <person name="Salih N.S."/>
            <person name="Samson R.A."/>
            <person name="Sandor E."/>
            <person name="Sanguinetti M."/>
            <person name="Schuetze T."/>
            <person name="Sepcic K."/>
            <person name="Shelest E."/>
            <person name="Sherlock G."/>
            <person name="Sophianopoulou V."/>
            <person name="Squina F.M."/>
            <person name="Sun H."/>
            <person name="Susca A."/>
            <person name="Todd R.B."/>
            <person name="Tsang A."/>
            <person name="Unkles S.E."/>
            <person name="van de Wiele N."/>
            <person name="van Rossen-Uffink D."/>
            <person name="Oliveira J.V."/>
            <person name="Vesth T.C."/>
            <person name="Visser J."/>
            <person name="Yu J.-H."/>
            <person name="Zhou M."/>
            <person name="Andersen M.R."/>
            <person name="Archer D.B."/>
            <person name="Baker S.E."/>
            <person name="Benoit I."/>
            <person name="Brakhage A.A."/>
            <person name="Braus G.H."/>
            <person name="Fischer R."/>
            <person name="Frisvad J.C."/>
            <person name="Goldman G.H."/>
            <person name="Houbraken J."/>
            <person name="Oakley B."/>
            <person name="Pocsi I."/>
            <person name="Scazzocchio C."/>
            <person name="Seiboth B."/>
            <person name="vanKuyk P.A."/>
            <person name="Wortman J."/>
            <person name="Dyer P.S."/>
            <person name="Grigoriev I.V."/>
        </authorList>
    </citation>
    <scope>NUCLEOTIDE SEQUENCE [LARGE SCALE GENOMIC DNA]</scope>
    <source>
        <strain evidence="3">CBS 583.65</strain>
    </source>
</reference>
<dbReference type="OrthoDB" id="4510765at2759"/>
<dbReference type="AlphaFoldDB" id="A0A1L9PSB1"/>
<organism evidence="2 3">
    <name type="scientific">Aspergillus versicolor CBS 583.65</name>
    <dbReference type="NCBI Taxonomy" id="1036611"/>
    <lineage>
        <taxon>Eukaryota</taxon>
        <taxon>Fungi</taxon>
        <taxon>Dikarya</taxon>
        <taxon>Ascomycota</taxon>
        <taxon>Pezizomycotina</taxon>
        <taxon>Eurotiomycetes</taxon>
        <taxon>Eurotiomycetidae</taxon>
        <taxon>Eurotiales</taxon>
        <taxon>Aspergillaceae</taxon>
        <taxon>Aspergillus</taxon>
        <taxon>Aspergillus subgen. Nidulantes</taxon>
    </lineage>
</organism>
<dbReference type="Proteomes" id="UP000184073">
    <property type="component" value="Unassembled WGS sequence"/>
</dbReference>
<feature type="region of interest" description="Disordered" evidence="1">
    <location>
        <begin position="57"/>
        <end position="184"/>
    </location>
</feature>
<protein>
    <submittedName>
        <fullName evidence="2">Uncharacterized protein</fullName>
    </submittedName>
</protein>
<proteinExistence type="predicted"/>
<feature type="region of interest" description="Disordered" evidence="1">
    <location>
        <begin position="256"/>
        <end position="275"/>
    </location>
</feature>
<feature type="compositionally biased region" description="Polar residues" evidence="1">
    <location>
        <begin position="125"/>
        <end position="137"/>
    </location>
</feature>
<gene>
    <name evidence="2" type="ORF">ASPVEDRAFT_788952</name>
</gene>
<sequence length="275" mass="29879">MENTGNTTDALSAGDPLSGPEFDEHAYDANEEVLFLQMMDTASPNLQAVLDDRIDIGWPSGQRQQSPLLMERPQSSGIDTSAFSFAKPAQNGKPFSLQPASKHSSSSVNQAIPGQIRCTGGHNSGEGQSDQDQTAGTRNAKFPASPHHAESSSVTTDQRQDPSEQPILSTMPSTDARSQSRASMDCQIEQVLPSEPGAESNLQMQPSENDIQVRLLISRLLMIGDSIYLPLWSARTRCRMACPKRGLLITRGKVQNGDTATSEGQQRGHRMHHLI</sequence>
<accession>A0A1L9PSB1</accession>
<dbReference type="GeneID" id="63732131"/>
<dbReference type="EMBL" id="KV878131">
    <property type="protein sequence ID" value="OJJ04430.1"/>
    <property type="molecule type" value="Genomic_DNA"/>
</dbReference>